<accession>I1NQW5</accession>
<dbReference type="PANTHER" id="PTHR36617:SF5">
    <property type="entry name" value="OS05G0421675 PROTEIN"/>
    <property type="match status" value="1"/>
</dbReference>
<sequence length="145" mass="16793">MGLLKCKGWLSRLVTKEVHSGRDVSFWKDVWCDNIPLKVRFPDLFEISHDQNATVKDTVVGREWSLEFRRNLDEQRVREVRELVELIGKAQLGTENDKVAYKALSFSQKWSVLLREEERVILGGWHEAGLGKLVQLKPQHLPSSI</sequence>
<protein>
    <recommendedName>
        <fullName evidence="3">Reverse transcriptase zinc-binding domain-containing protein</fullName>
    </recommendedName>
</protein>
<keyword evidence="2" id="KW-1185">Reference proteome</keyword>
<dbReference type="EnsemblPlants" id="ORGLA01G0225500.1">
    <property type="protein sequence ID" value="ORGLA01G0225500.1"/>
    <property type="gene ID" value="ORGLA01G0225500"/>
</dbReference>
<reference evidence="1 2" key="2">
    <citation type="submission" date="2018-04" db="EMBL/GenBank/DDBJ databases">
        <title>OglaRS2 (Oryza glaberrima Reference Sequence Version 2).</title>
        <authorList>
            <person name="Zhang J."/>
            <person name="Kudrna D."/>
            <person name="Lee S."/>
            <person name="Talag J."/>
            <person name="Rajasekar S."/>
            <person name="Wing R.A."/>
        </authorList>
    </citation>
    <scope>NUCLEOTIDE SEQUENCE [LARGE SCALE GENOMIC DNA]</scope>
    <source>
        <strain evidence="1 2">cv. IRGC 96717</strain>
    </source>
</reference>
<evidence type="ECO:0008006" key="3">
    <source>
        <dbReference type="Google" id="ProtNLM"/>
    </source>
</evidence>
<reference evidence="1" key="1">
    <citation type="submission" date="2015-06" db="UniProtKB">
        <authorList>
            <consortium name="EnsemblPlants"/>
        </authorList>
    </citation>
    <scope>IDENTIFICATION</scope>
</reference>
<dbReference type="Proteomes" id="UP000007306">
    <property type="component" value="Chromosome 1"/>
</dbReference>
<organism evidence="1 2">
    <name type="scientific">Oryza glaberrima</name>
    <name type="common">African rice</name>
    <dbReference type="NCBI Taxonomy" id="4538"/>
    <lineage>
        <taxon>Eukaryota</taxon>
        <taxon>Viridiplantae</taxon>
        <taxon>Streptophyta</taxon>
        <taxon>Embryophyta</taxon>
        <taxon>Tracheophyta</taxon>
        <taxon>Spermatophyta</taxon>
        <taxon>Magnoliopsida</taxon>
        <taxon>Liliopsida</taxon>
        <taxon>Poales</taxon>
        <taxon>Poaceae</taxon>
        <taxon>BOP clade</taxon>
        <taxon>Oryzoideae</taxon>
        <taxon>Oryzeae</taxon>
        <taxon>Oryzinae</taxon>
        <taxon>Oryza</taxon>
    </lineage>
</organism>
<evidence type="ECO:0000313" key="2">
    <source>
        <dbReference type="Proteomes" id="UP000007306"/>
    </source>
</evidence>
<evidence type="ECO:0000313" key="1">
    <source>
        <dbReference type="EnsemblPlants" id="ORGLA01G0225500.1"/>
    </source>
</evidence>
<dbReference type="STRING" id="4538.I1NQW5"/>
<dbReference type="PANTHER" id="PTHR36617">
    <property type="entry name" value="PROTEIN, PUTATIVE-RELATED"/>
    <property type="match status" value="1"/>
</dbReference>
<dbReference type="Gramene" id="ORGLA01G0225500.1">
    <property type="protein sequence ID" value="ORGLA01G0225500.1"/>
    <property type="gene ID" value="ORGLA01G0225500"/>
</dbReference>
<proteinExistence type="predicted"/>
<dbReference type="HOGENOM" id="CLU_1789953_0_0_1"/>
<name>I1NQW5_ORYGL</name>
<dbReference type="AlphaFoldDB" id="I1NQW5"/>